<keyword evidence="2 5" id="KW-0812">Transmembrane</keyword>
<accession>G8QS23</accession>
<reference evidence="7 8" key="1">
    <citation type="submission" date="2011-11" db="EMBL/GenBank/DDBJ databases">
        <title>Complete sequence of Spirochaeta sp. grapes.</title>
        <authorList>
            <consortium name="US DOE Joint Genome Institute"/>
            <person name="Lucas S."/>
            <person name="Han J."/>
            <person name="Lapidus A."/>
            <person name="Cheng J.-F."/>
            <person name="Goodwin L."/>
            <person name="Pitluck S."/>
            <person name="Peters L."/>
            <person name="Ovchinnikova G."/>
            <person name="Munk A.C."/>
            <person name="Detter J.C."/>
            <person name="Han C."/>
            <person name="Tapia R."/>
            <person name="Land M."/>
            <person name="Hauser L."/>
            <person name="Kyrpides N."/>
            <person name="Ivanova N."/>
            <person name="Pagani I."/>
            <person name="Ritalahtilisa K."/>
            <person name="Loeffler F."/>
            <person name="Woyke T."/>
        </authorList>
    </citation>
    <scope>NUCLEOTIDE SEQUENCE [LARGE SCALE GENOMIC DNA]</scope>
    <source>
        <strain evidence="8">ATCC BAA-1885 / DSM 22778 / Grapes</strain>
    </source>
</reference>
<dbReference type="eggNOG" id="ENOG5033FA9">
    <property type="taxonomic scope" value="Bacteria"/>
</dbReference>
<feature type="transmembrane region" description="Helical" evidence="5">
    <location>
        <begin position="124"/>
        <end position="140"/>
    </location>
</feature>
<evidence type="ECO:0000313" key="7">
    <source>
        <dbReference type="EMBL" id="AEV30021.1"/>
    </source>
</evidence>
<sequence length="481" mass="54340">MERELSQQERKYNVPAKGSTVWQVLCVMIRNDMKYVIFTLALVLGVPVIAGATAFSKQLKRLAFSVMVVSFLFGSKFSINIMSMEFYRGPVRGFEVTFADIIAMGLVIGMLLRTGSKIIWHPRFLFPLLAFFVFAIINVQKSMYQVYGWFVVWQLFRMGFMYWCVLNFFATEDFDHDAILALMQGYIATGWILGAISFKQKYLDGIYRTNAFFDHSNTVPSFCLIILCVLLTWVIFDSNLSKVRFVLGFFASLGLVFAIFSTGSRTGMVTAAGSMVCAIVIAIHKTQRTGRMRFTIAFLIACMVLGGLMVMDTVIDRFLNAPESSGEARNEFEIAAIMMADDFEIGVGLNQYSQILTDLKKYREHFEVMKNEEEGGVAHHIYLLTAAEMGYGGMYAFISIVVLFGLSMVIYGISWKSLEQRLLLALAVGFFVLFLIGFYEWVIRQSTVLYQLVVAVGFGQALIYSVKLQKRKQSRSLGGDQ</sequence>
<feature type="transmembrane region" description="Helical" evidence="5">
    <location>
        <begin position="266"/>
        <end position="284"/>
    </location>
</feature>
<dbReference type="InterPro" id="IPR051533">
    <property type="entry name" value="WaaL-like"/>
</dbReference>
<organism evidence="7 8">
    <name type="scientific">Sphaerochaeta pleomorpha (strain ATCC BAA-1885 / DSM 22778 / Grapes)</name>
    <dbReference type="NCBI Taxonomy" id="158190"/>
    <lineage>
        <taxon>Bacteria</taxon>
        <taxon>Pseudomonadati</taxon>
        <taxon>Spirochaetota</taxon>
        <taxon>Spirochaetia</taxon>
        <taxon>Spirochaetales</taxon>
        <taxon>Sphaerochaetaceae</taxon>
        <taxon>Sphaerochaeta</taxon>
    </lineage>
</organism>
<evidence type="ECO:0000256" key="5">
    <source>
        <dbReference type="SAM" id="Phobius"/>
    </source>
</evidence>
<dbReference type="STRING" id="158190.SpiGrapes_2245"/>
<feature type="transmembrane region" description="Helical" evidence="5">
    <location>
        <begin position="218"/>
        <end position="236"/>
    </location>
</feature>
<evidence type="ECO:0000256" key="3">
    <source>
        <dbReference type="ARBA" id="ARBA00022989"/>
    </source>
</evidence>
<comment type="subcellular location">
    <subcellularLocation>
        <location evidence="1">Membrane</location>
        <topology evidence="1">Multi-pass membrane protein</topology>
    </subcellularLocation>
</comment>
<feature type="transmembrane region" description="Helical" evidence="5">
    <location>
        <begin position="448"/>
        <end position="466"/>
    </location>
</feature>
<evidence type="ECO:0000256" key="4">
    <source>
        <dbReference type="ARBA" id="ARBA00023136"/>
    </source>
</evidence>
<dbReference type="PANTHER" id="PTHR37422:SF13">
    <property type="entry name" value="LIPOPOLYSACCHARIDE BIOSYNTHESIS PROTEIN PA4999-RELATED"/>
    <property type="match status" value="1"/>
</dbReference>
<feature type="transmembrane region" description="Helical" evidence="5">
    <location>
        <begin position="62"/>
        <end position="82"/>
    </location>
</feature>
<dbReference type="HOGENOM" id="CLU_606761_0_0_12"/>
<feature type="transmembrane region" description="Helical" evidence="5">
    <location>
        <begin position="94"/>
        <end position="112"/>
    </location>
</feature>
<evidence type="ECO:0000256" key="1">
    <source>
        <dbReference type="ARBA" id="ARBA00004141"/>
    </source>
</evidence>
<keyword evidence="3 5" id="KW-1133">Transmembrane helix</keyword>
<dbReference type="OrthoDB" id="286675at2"/>
<feature type="transmembrane region" description="Helical" evidence="5">
    <location>
        <begin position="394"/>
        <end position="415"/>
    </location>
</feature>
<evidence type="ECO:0000259" key="6">
    <source>
        <dbReference type="Pfam" id="PF04932"/>
    </source>
</evidence>
<dbReference type="KEGG" id="sgp:SpiGrapes_2245"/>
<dbReference type="GO" id="GO:0016020">
    <property type="term" value="C:membrane"/>
    <property type="evidence" value="ECO:0007669"/>
    <property type="project" value="UniProtKB-SubCell"/>
</dbReference>
<keyword evidence="4 5" id="KW-0472">Membrane</keyword>
<feature type="transmembrane region" description="Helical" evidence="5">
    <location>
        <begin position="243"/>
        <end position="260"/>
    </location>
</feature>
<feature type="transmembrane region" description="Helical" evidence="5">
    <location>
        <begin position="296"/>
        <end position="315"/>
    </location>
</feature>
<feature type="transmembrane region" description="Helical" evidence="5">
    <location>
        <begin position="35"/>
        <end position="55"/>
    </location>
</feature>
<dbReference type="EMBL" id="CP003155">
    <property type="protein sequence ID" value="AEV30021.1"/>
    <property type="molecule type" value="Genomic_DNA"/>
</dbReference>
<feature type="transmembrane region" description="Helical" evidence="5">
    <location>
        <begin position="422"/>
        <end position="442"/>
    </location>
</feature>
<name>G8QS23_SPHPG</name>
<dbReference type="Proteomes" id="UP000005632">
    <property type="component" value="Chromosome"/>
</dbReference>
<dbReference type="PANTHER" id="PTHR37422">
    <property type="entry name" value="TEICHURONIC ACID BIOSYNTHESIS PROTEIN TUAE"/>
    <property type="match status" value="1"/>
</dbReference>
<evidence type="ECO:0000313" key="8">
    <source>
        <dbReference type="Proteomes" id="UP000005632"/>
    </source>
</evidence>
<keyword evidence="8" id="KW-1185">Reference proteome</keyword>
<dbReference type="InterPro" id="IPR007016">
    <property type="entry name" value="O-antigen_ligase-rel_domated"/>
</dbReference>
<feature type="transmembrane region" description="Helical" evidence="5">
    <location>
        <begin position="178"/>
        <end position="198"/>
    </location>
</feature>
<evidence type="ECO:0000256" key="2">
    <source>
        <dbReference type="ARBA" id="ARBA00022692"/>
    </source>
</evidence>
<dbReference type="AlphaFoldDB" id="G8QS23"/>
<proteinExistence type="predicted"/>
<keyword evidence="7" id="KW-0436">Ligase</keyword>
<dbReference type="GO" id="GO:0016874">
    <property type="term" value="F:ligase activity"/>
    <property type="evidence" value="ECO:0007669"/>
    <property type="project" value="UniProtKB-KW"/>
</dbReference>
<feature type="transmembrane region" description="Helical" evidence="5">
    <location>
        <begin position="146"/>
        <end position="166"/>
    </location>
</feature>
<protein>
    <submittedName>
        <fullName evidence="7">O-Antigen ligase</fullName>
    </submittedName>
</protein>
<feature type="domain" description="O-antigen ligase-related" evidence="6">
    <location>
        <begin position="251"/>
        <end position="398"/>
    </location>
</feature>
<dbReference type="Pfam" id="PF04932">
    <property type="entry name" value="Wzy_C"/>
    <property type="match status" value="1"/>
</dbReference>
<gene>
    <name evidence="7" type="ordered locus">SpiGrapes_2245</name>
</gene>